<dbReference type="Proteomes" id="UP001152795">
    <property type="component" value="Unassembled WGS sequence"/>
</dbReference>
<dbReference type="AlphaFoldDB" id="A0A6S7I0U5"/>
<gene>
    <name evidence="1" type="ORF">PACLA_8A013433</name>
</gene>
<keyword evidence="2" id="KW-1185">Reference proteome</keyword>
<dbReference type="EMBL" id="CACRXK020003748">
    <property type="protein sequence ID" value="CAB4000072.1"/>
    <property type="molecule type" value="Genomic_DNA"/>
</dbReference>
<name>A0A6S7I0U5_PARCT</name>
<comment type="caution">
    <text evidence="1">The sequence shown here is derived from an EMBL/GenBank/DDBJ whole genome shotgun (WGS) entry which is preliminary data.</text>
</comment>
<sequence length="99" mass="11443">KPCFKSKNLKRRCSKNGHDIISNCLCQYENDTCVDFLNVKNYPEPPNLFRHRKTCGLAIKPAGTQFTSTIDLAIHRTRRICSRLDALIRRTYLVTTKTN</sequence>
<reference evidence="1" key="1">
    <citation type="submission" date="2020-04" db="EMBL/GenBank/DDBJ databases">
        <authorList>
            <person name="Alioto T."/>
            <person name="Alioto T."/>
            <person name="Gomez Garrido J."/>
        </authorList>
    </citation>
    <scope>NUCLEOTIDE SEQUENCE</scope>
    <source>
        <strain evidence="1">A484AB</strain>
    </source>
</reference>
<evidence type="ECO:0000313" key="2">
    <source>
        <dbReference type="Proteomes" id="UP001152795"/>
    </source>
</evidence>
<evidence type="ECO:0000313" key="1">
    <source>
        <dbReference type="EMBL" id="CAB4000072.1"/>
    </source>
</evidence>
<feature type="non-terminal residue" evidence="1">
    <location>
        <position position="99"/>
    </location>
</feature>
<accession>A0A6S7I0U5</accession>
<proteinExistence type="predicted"/>
<feature type="non-terminal residue" evidence="1">
    <location>
        <position position="1"/>
    </location>
</feature>
<organism evidence="1 2">
    <name type="scientific">Paramuricea clavata</name>
    <name type="common">Red gorgonian</name>
    <name type="synonym">Violescent sea-whip</name>
    <dbReference type="NCBI Taxonomy" id="317549"/>
    <lineage>
        <taxon>Eukaryota</taxon>
        <taxon>Metazoa</taxon>
        <taxon>Cnidaria</taxon>
        <taxon>Anthozoa</taxon>
        <taxon>Octocorallia</taxon>
        <taxon>Malacalcyonacea</taxon>
        <taxon>Plexauridae</taxon>
        <taxon>Paramuricea</taxon>
    </lineage>
</organism>
<protein>
    <submittedName>
        <fullName evidence="1">Uncharacterized protein</fullName>
    </submittedName>
</protein>